<sequence length="772" mass="85146">MTIPCMRLLARAGSSCPVLYPRSRVLSRCNGARTGVYGRWGSRSTARSLVTMLCRTAKPDDEDDDFIPELRDSIIEAIQKRGITSRRYVVLQATPSFSHLVSDPIFLRESIDRAVKTAGYRIHRVEAVAVVIDSIPKTKSSPYSEGWSLMVTDRVMRFFGDTSAAYGNFEFKPAPLADIPIGYVPKLPIFERSRNPDDDRGNFQMVFRAVNTDYTPQNNQTKILNRKKEFLHIKTKMANTIFQNGMPSTAMVHKYRVDGDEDGSNARLHPELVRRTKDLTVRLSGAQVWETRVNYCLRKLTEPRKVYKGIGNIIKKLKGPDGKEIMNASQELEEAVADLTVKRPIYDPVTLEKRPLEIFARIASDNTNILGQRVPEAGVRFAKVLAGGGGWGLNAGILALDPEVIQGYKPPGKLAGYIKELGDSGPTSINGKWVTFYSNDPMKWSARARKDRSLGQWKFIMVGKGDTLGPDATFPAADLPSEPTSSDAVAGILNTTEGASQRPPTETAPVQEETKLTRKPHLPAQSLQTGADTALWVNGHKLDIPTFSILLDLLLETGEANGVRVPVRYVGKYTGEQKMDRIIGKKKNKSLHAGLTLMNRKYDFEGQKYEAELLRARSNDGDGAAVVEGEDLGQYQQIPDLSASALSELKGSIVDMEIPTDKVKMIEELEALHQKQGWQVDVGATAGAVSWRTDRKEAQRNGSVPSQLPPSKPSEQPDGSRANGEKSDGPGLNSEAKKERSVEEGVRDEPETVPQGTTKSNQEKVSASVKEV</sequence>
<dbReference type="AlphaFoldDB" id="A0AAN8N0P7"/>
<evidence type="ECO:0000313" key="3">
    <source>
        <dbReference type="Proteomes" id="UP001313282"/>
    </source>
</evidence>
<feature type="compositionally biased region" description="Basic and acidic residues" evidence="1">
    <location>
        <begin position="735"/>
        <end position="750"/>
    </location>
</feature>
<evidence type="ECO:0000313" key="2">
    <source>
        <dbReference type="EMBL" id="KAK6339161.1"/>
    </source>
</evidence>
<organism evidence="2 3">
    <name type="scientific">Orbilia javanica</name>
    <dbReference type="NCBI Taxonomy" id="47235"/>
    <lineage>
        <taxon>Eukaryota</taxon>
        <taxon>Fungi</taxon>
        <taxon>Dikarya</taxon>
        <taxon>Ascomycota</taxon>
        <taxon>Pezizomycotina</taxon>
        <taxon>Orbiliomycetes</taxon>
        <taxon>Orbiliales</taxon>
        <taxon>Orbiliaceae</taxon>
        <taxon>Orbilia</taxon>
    </lineage>
</organism>
<dbReference type="EMBL" id="JAVHNR010000006">
    <property type="protein sequence ID" value="KAK6339161.1"/>
    <property type="molecule type" value="Genomic_DNA"/>
</dbReference>
<reference evidence="2 3" key="1">
    <citation type="submission" date="2019-10" db="EMBL/GenBank/DDBJ databases">
        <authorList>
            <person name="Palmer J.M."/>
        </authorList>
    </citation>
    <scope>NUCLEOTIDE SEQUENCE [LARGE SCALE GENOMIC DNA]</scope>
    <source>
        <strain evidence="2 3">TWF718</strain>
    </source>
</reference>
<protein>
    <submittedName>
        <fullName evidence="2">Uncharacterized protein</fullName>
    </submittedName>
</protein>
<proteinExistence type="predicted"/>
<gene>
    <name evidence="2" type="ORF">TWF718_008584</name>
</gene>
<feature type="region of interest" description="Disordered" evidence="1">
    <location>
        <begin position="495"/>
        <end position="521"/>
    </location>
</feature>
<feature type="compositionally biased region" description="Polar residues" evidence="1">
    <location>
        <begin position="495"/>
        <end position="504"/>
    </location>
</feature>
<evidence type="ECO:0000256" key="1">
    <source>
        <dbReference type="SAM" id="MobiDB-lite"/>
    </source>
</evidence>
<keyword evidence="3" id="KW-1185">Reference proteome</keyword>
<feature type="compositionally biased region" description="Polar residues" evidence="1">
    <location>
        <begin position="754"/>
        <end position="765"/>
    </location>
</feature>
<comment type="caution">
    <text evidence="2">The sequence shown here is derived from an EMBL/GenBank/DDBJ whole genome shotgun (WGS) entry which is preliminary data.</text>
</comment>
<feature type="region of interest" description="Disordered" evidence="1">
    <location>
        <begin position="693"/>
        <end position="772"/>
    </location>
</feature>
<accession>A0AAN8N0P7</accession>
<dbReference type="Proteomes" id="UP001313282">
    <property type="component" value="Unassembled WGS sequence"/>
</dbReference>
<name>A0AAN8N0P7_9PEZI</name>